<dbReference type="RefSeq" id="WP_073187132.1">
    <property type="nucleotide sequence ID" value="NZ_FQZG01000027.1"/>
</dbReference>
<protein>
    <submittedName>
        <fullName evidence="2">Uncharacterized protein</fullName>
    </submittedName>
</protein>
<evidence type="ECO:0000313" key="3">
    <source>
        <dbReference type="Proteomes" id="UP000184512"/>
    </source>
</evidence>
<feature type="transmembrane region" description="Helical" evidence="1">
    <location>
        <begin position="60"/>
        <end position="81"/>
    </location>
</feature>
<feature type="transmembrane region" description="Helical" evidence="1">
    <location>
        <begin position="29"/>
        <end position="48"/>
    </location>
</feature>
<reference evidence="2 3" key="1">
    <citation type="submission" date="2016-11" db="EMBL/GenBank/DDBJ databases">
        <authorList>
            <person name="Jaros S."/>
            <person name="Januszkiewicz K."/>
            <person name="Wedrychowicz H."/>
        </authorList>
    </citation>
    <scope>NUCLEOTIDE SEQUENCE [LARGE SCALE GENOMIC DNA]</scope>
    <source>
        <strain evidence="2 3">DSM 12906</strain>
    </source>
</reference>
<feature type="transmembrane region" description="Helical" evidence="1">
    <location>
        <begin position="93"/>
        <end position="115"/>
    </location>
</feature>
<organism evidence="2 3">
    <name type="scientific">Tessaracoccus bendigoensis DSM 12906</name>
    <dbReference type="NCBI Taxonomy" id="1123357"/>
    <lineage>
        <taxon>Bacteria</taxon>
        <taxon>Bacillati</taxon>
        <taxon>Actinomycetota</taxon>
        <taxon>Actinomycetes</taxon>
        <taxon>Propionibacteriales</taxon>
        <taxon>Propionibacteriaceae</taxon>
        <taxon>Tessaracoccus</taxon>
    </lineage>
</organism>
<name>A0A1M6GJW4_9ACTN</name>
<proteinExistence type="predicted"/>
<dbReference type="AlphaFoldDB" id="A0A1M6GJW4"/>
<keyword evidence="1" id="KW-0472">Membrane</keyword>
<evidence type="ECO:0000256" key="1">
    <source>
        <dbReference type="SAM" id="Phobius"/>
    </source>
</evidence>
<accession>A0A1M6GJW4</accession>
<dbReference type="STRING" id="1123357.SAMN02745244_01719"/>
<dbReference type="Proteomes" id="UP000184512">
    <property type="component" value="Unassembled WGS sequence"/>
</dbReference>
<sequence length="118" mass="11817">MALCLVGAALLVVLAVVVPADLGAIVRPLIGVCAVLLVTVTGFVLAGLRGQESPRAAPRWASLICGALAGGAVVALLPAIGDFAHPLGPTASALVQLVFGIFGLGIVAVGIWGFVRRR</sequence>
<dbReference type="EMBL" id="FQZG01000027">
    <property type="protein sequence ID" value="SHJ10232.1"/>
    <property type="molecule type" value="Genomic_DNA"/>
</dbReference>
<keyword evidence="1" id="KW-0812">Transmembrane</keyword>
<evidence type="ECO:0000313" key="2">
    <source>
        <dbReference type="EMBL" id="SHJ10232.1"/>
    </source>
</evidence>
<keyword evidence="3" id="KW-1185">Reference proteome</keyword>
<keyword evidence="1" id="KW-1133">Transmembrane helix</keyword>
<gene>
    <name evidence="2" type="ORF">SAMN02745244_01719</name>
</gene>